<feature type="region of interest" description="Disordered" evidence="4">
    <location>
        <begin position="1"/>
        <end position="42"/>
    </location>
</feature>
<dbReference type="SMART" id="SM00543">
    <property type="entry name" value="MIF4G"/>
    <property type="match status" value="1"/>
</dbReference>
<dbReference type="PANTHER" id="PTHR23254:SF16">
    <property type="entry name" value="CBP80_20-DEPENDENT TRANSLATION INITIATION FACTOR"/>
    <property type="match status" value="1"/>
</dbReference>
<evidence type="ECO:0000259" key="5">
    <source>
        <dbReference type="SMART" id="SM00543"/>
    </source>
</evidence>
<sequence length="281" mass="31209">MASSATRGRGIGRGRGFGVPKTQSKPGEATYVQQNPSQSKSTQEIDLKILLSDLKEESLDDKVDKLSSYICSSDSAGDHSASKITQVVDSLIQRSMKDSEFSPLAAKVANKLCSDETNGNTFRSALLKATQENYKNRESIRRKSVSEWMGLVSLICELFNHLRTGGLPLKPLAGAVYQTLVELLRVEEAIVSQNKDEEEDEIDCFYLNFKTVGKLLKSVDQAKFDDLVGGIRDTILADNTTGKTRCLLLELLELYARDWNISTDLERYYCDMLADIMAKDA</sequence>
<dbReference type="PANTHER" id="PTHR23254">
    <property type="entry name" value="EIF4G DOMAIN PROTEIN"/>
    <property type="match status" value="1"/>
</dbReference>
<evidence type="ECO:0000256" key="3">
    <source>
        <dbReference type="ARBA" id="ARBA00022845"/>
    </source>
</evidence>
<dbReference type="InterPro" id="IPR003890">
    <property type="entry name" value="MIF4G-like_typ-3"/>
</dbReference>
<dbReference type="InterPro" id="IPR051367">
    <property type="entry name" value="mRNA_TranslReg/HistoneTransl"/>
</dbReference>
<organism evidence="6 7">
    <name type="scientific">Porites evermanni</name>
    <dbReference type="NCBI Taxonomy" id="104178"/>
    <lineage>
        <taxon>Eukaryota</taxon>
        <taxon>Metazoa</taxon>
        <taxon>Cnidaria</taxon>
        <taxon>Anthozoa</taxon>
        <taxon>Hexacorallia</taxon>
        <taxon>Scleractinia</taxon>
        <taxon>Fungiina</taxon>
        <taxon>Poritidae</taxon>
        <taxon>Porites</taxon>
    </lineage>
</organism>
<dbReference type="InterPro" id="IPR016024">
    <property type="entry name" value="ARM-type_fold"/>
</dbReference>
<evidence type="ECO:0000256" key="2">
    <source>
        <dbReference type="ARBA" id="ARBA00022490"/>
    </source>
</evidence>
<accession>A0ABN8MHE8</accession>
<gene>
    <name evidence="6" type="ORF">PEVE_00035573</name>
</gene>
<keyword evidence="7" id="KW-1185">Reference proteome</keyword>
<comment type="subcellular location">
    <subcellularLocation>
        <location evidence="1">Cytoplasm</location>
    </subcellularLocation>
</comment>
<dbReference type="Gene3D" id="1.25.40.180">
    <property type="match status" value="1"/>
</dbReference>
<evidence type="ECO:0000313" key="6">
    <source>
        <dbReference type="EMBL" id="CAH3029111.1"/>
    </source>
</evidence>
<dbReference type="EMBL" id="CALNXI010000553">
    <property type="protein sequence ID" value="CAH3029111.1"/>
    <property type="molecule type" value="Genomic_DNA"/>
</dbReference>
<evidence type="ECO:0000256" key="1">
    <source>
        <dbReference type="ARBA" id="ARBA00004496"/>
    </source>
</evidence>
<evidence type="ECO:0000256" key="4">
    <source>
        <dbReference type="SAM" id="MobiDB-lite"/>
    </source>
</evidence>
<feature type="domain" description="MIF4G" evidence="5">
    <location>
        <begin position="47"/>
        <end position="258"/>
    </location>
</feature>
<proteinExistence type="predicted"/>
<keyword evidence="3" id="KW-0810">Translation regulation</keyword>
<dbReference type="Pfam" id="PF02854">
    <property type="entry name" value="MIF4G"/>
    <property type="match status" value="1"/>
</dbReference>
<keyword evidence="2" id="KW-0963">Cytoplasm</keyword>
<dbReference type="Proteomes" id="UP001159427">
    <property type="component" value="Unassembled WGS sequence"/>
</dbReference>
<comment type="caution">
    <text evidence="6">The sequence shown here is derived from an EMBL/GenBank/DDBJ whole genome shotgun (WGS) entry which is preliminary data.</text>
</comment>
<dbReference type="SUPFAM" id="SSF48371">
    <property type="entry name" value="ARM repeat"/>
    <property type="match status" value="1"/>
</dbReference>
<protein>
    <recommendedName>
        <fullName evidence="5">MIF4G domain-containing protein</fullName>
    </recommendedName>
</protein>
<name>A0ABN8MHE8_9CNID</name>
<evidence type="ECO:0000313" key="7">
    <source>
        <dbReference type="Proteomes" id="UP001159427"/>
    </source>
</evidence>
<feature type="compositionally biased region" description="Polar residues" evidence="4">
    <location>
        <begin position="21"/>
        <end position="42"/>
    </location>
</feature>
<reference evidence="6 7" key="1">
    <citation type="submission" date="2022-05" db="EMBL/GenBank/DDBJ databases">
        <authorList>
            <consortium name="Genoscope - CEA"/>
            <person name="William W."/>
        </authorList>
    </citation>
    <scope>NUCLEOTIDE SEQUENCE [LARGE SCALE GENOMIC DNA]</scope>
</reference>